<gene>
    <name evidence="2" type="ORF">AWH48_00835</name>
</gene>
<name>A0A177L2R1_9BACI</name>
<evidence type="ECO:0000259" key="1">
    <source>
        <dbReference type="Pfam" id="PF12146"/>
    </source>
</evidence>
<dbReference type="PANTHER" id="PTHR43433:SF5">
    <property type="entry name" value="AB HYDROLASE-1 DOMAIN-CONTAINING PROTEIN"/>
    <property type="match status" value="1"/>
</dbReference>
<dbReference type="OrthoDB" id="9805423at2"/>
<dbReference type="Gene3D" id="3.40.50.1820">
    <property type="entry name" value="alpha/beta hydrolase"/>
    <property type="match status" value="1"/>
</dbReference>
<sequence>MLHVKIDDSVSLYYHVKGKGKPIVFIHPPVIGHKVFKHQEELADRYQTIFYDLRGHGQSTAGNARLSIPLLTEDLKKLLDEIGISKAVVCAFSNGGTVAQDFALQYPERTEALILSGGYSEVNSFSLKSTIKLGMTFAKLNQIPLIAKVLAKTHKVTKEDEVEFFQYACKANPQRVYEFCKAGLSYSSTERLHQLKIPVLLVYGSNEKTMHHYRKPFQEASAYVKVNYIKGAFHEVPPRHFREFNEAIHRFLQQAGTSDPMEELILT</sequence>
<dbReference type="InterPro" id="IPR022742">
    <property type="entry name" value="Hydrolase_4"/>
</dbReference>
<dbReference type="Proteomes" id="UP000077271">
    <property type="component" value="Unassembled WGS sequence"/>
</dbReference>
<dbReference type="EMBL" id="LQWZ01000001">
    <property type="protein sequence ID" value="OAH59684.1"/>
    <property type="molecule type" value="Genomic_DNA"/>
</dbReference>
<dbReference type="RefSeq" id="WP_063974287.1">
    <property type="nucleotide sequence ID" value="NZ_LQWZ01000001.1"/>
</dbReference>
<dbReference type="InterPro" id="IPR000073">
    <property type="entry name" value="AB_hydrolase_1"/>
</dbReference>
<protein>
    <recommendedName>
        <fullName evidence="1">Serine aminopeptidase S33 domain-containing protein</fullName>
    </recommendedName>
</protein>
<reference evidence="2 3" key="1">
    <citation type="submission" date="2016-01" db="EMBL/GenBank/DDBJ databases">
        <title>Investigation of taxonomic status of Bacillus aminovorans.</title>
        <authorList>
            <person name="Verma A."/>
            <person name="Pal Y."/>
            <person name="Krishnamurthi S."/>
        </authorList>
    </citation>
    <scope>NUCLEOTIDE SEQUENCE [LARGE SCALE GENOMIC DNA]</scope>
    <source>
        <strain evidence="2 3">DSM 4337</strain>
    </source>
</reference>
<dbReference type="PRINTS" id="PR00111">
    <property type="entry name" value="ABHYDROLASE"/>
</dbReference>
<feature type="domain" description="Serine aminopeptidase S33" evidence="1">
    <location>
        <begin position="46"/>
        <end position="236"/>
    </location>
</feature>
<accession>A0A177L2R1</accession>
<organism evidence="2 3">
    <name type="scientific">Domibacillus aminovorans</name>
    <dbReference type="NCBI Taxonomy" id="29332"/>
    <lineage>
        <taxon>Bacteria</taxon>
        <taxon>Bacillati</taxon>
        <taxon>Bacillota</taxon>
        <taxon>Bacilli</taxon>
        <taxon>Bacillales</taxon>
        <taxon>Bacillaceae</taxon>
        <taxon>Domibacillus</taxon>
    </lineage>
</organism>
<comment type="caution">
    <text evidence="2">The sequence shown here is derived from an EMBL/GenBank/DDBJ whole genome shotgun (WGS) entry which is preliminary data.</text>
</comment>
<dbReference type="AlphaFoldDB" id="A0A177L2R1"/>
<dbReference type="InterPro" id="IPR029058">
    <property type="entry name" value="AB_hydrolase_fold"/>
</dbReference>
<dbReference type="SUPFAM" id="SSF53474">
    <property type="entry name" value="alpha/beta-Hydrolases"/>
    <property type="match status" value="1"/>
</dbReference>
<dbReference type="PANTHER" id="PTHR43433">
    <property type="entry name" value="HYDROLASE, ALPHA/BETA FOLD FAMILY PROTEIN"/>
    <property type="match status" value="1"/>
</dbReference>
<dbReference type="InterPro" id="IPR050471">
    <property type="entry name" value="AB_hydrolase"/>
</dbReference>
<proteinExistence type="predicted"/>
<dbReference type="Pfam" id="PF12146">
    <property type="entry name" value="Hydrolase_4"/>
    <property type="match status" value="1"/>
</dbReference>
<evidence type="ECO:0000313" key="2">
    <source>
        <dbReference type="EMBL" id="OAH59684.1"/>
    </source>
</evidence>
<evidence type="ECO:0000313" key="3">
    <source>
        <dbReference type="Proteomes" id="UP000077271"/>
    </source>
</evidence>